<dbReference type="InterPro" id="IPR038765">
    <property type="entry name" value="Papain-like_cys_pep_sf"/>
</dbReference>
<keyword evidence="3" id="KW-1185">Reference proteome</keyword>
<evidence type="ECO:0000256" key="1">
    <source>
        <dbReference type="ARBA" id="ARBA00006547"/>
    </source>
</evidence>
<dbReference type="OrthoDB" id="10260017at2759"/>
<dbReference type="AlphaFoldDB" id="A0A5N5WR63"/>
<protein>
    <recommendedName>
        <fullName evidence="4">Arylamine N-acetyltransferase</fullName>
    </recommendedName>
</protein>
<accession>A0A5N5WR63</accession>
<dbReference type="Gene3D" id="3.30.2140.20">
    <property type="match status" value="1"/>
</dbReference>
<reference evidence="2 3" key="1">
    <citation type="submission" date="2019-04" db="EMBL/GenBank/DDBJ databases">
        <title>Friends and foes A comparative genomics study of 23 Aspergillus species from section Flavi.</title>
        <authorList>
            <consortium name="DOE Joint Genome Institute"/>
            <person name="Kjaerbolling I."/>
            <person name="Vesth T."/>
            <person name="Frisvad J.C."/>
            <person name="Nybo J.L."/>
            <person name="Theobald S."/>
            <person name="Kildgaard S."/>
            <person name="Isbrandt T."/>
            <person name="Kuo A."/>
            <person name="Sato A."/>
            <person name="Lyhne E.K."/>
            <person name="Kogle M.E."/>
            <person name="Wiebenga A."/>
            <person name="Kun R.S."/>
            <person name="Lubbers R.J."/>
            <person name="Makela M.R."/>
            <person name="Barry K."/>
            <person name="Chovatia M."/>
            <person name="Clum A."/>
            <person name="Daum C."/>
            <person name="Haridas S."/>
            <person name="He G."/>
            <person name="LaButti K."/>
            <person name="Lipzen A."/>
            <person name="Mondo S."/>
            <person name="Riley R."/>
            <person name="Salamov A."/>
            <person name="Simmons B.A."/>
            <person name="Magnuson J.K."/>
            <person name="Henrissat B."/>
            <person name="Mortensen U.H."/>
            <person name="Larsen T.O."/>
            <person name="Devries R.P."/>
            <person name="Grigoriev I.V."/>
            <person name="Machida M."/>
            <person name="Baker S.E."/>
            <person name="Andersen M.R."/>
        </authorList>
    </citation>
    <scope>NUCLEOTIDE SEQUENCE [LARGE SCALE GENOMIC DNA]</scope>
    <source>
        <strain evidence="2 3">CBS 151.66</strain>
    </source>
</reference>
<evidence type="ECO:0000313" key="2">
    <source>
        <dbReference type="EMBL" id="KAB8069654.1"/>
    </source>
</evidence>
<name>A0A5N5WR63_9EURO</name>
<sequence>MVNMVRHPSGARYHVDVGFGGDGPTSPIPLVSGEAIQNLGPQVMLLLYGNIPKQTRMEQRHWIYQYRNGAEKEWNSFYCFTELEFFQEDFEVINRVAAWEFFQRGTVVVAKSIRQGEEAVIYRSKEVIVQIQAVGDEVNIVGKIMLVNNELKVNMGGRTRVVDSFTTKADRMLALRKWFSISVE</sequence>
<dbReference type="EMBL" id="ML732332">
    <property type="protein sequence ID" value="KAB8069654.1"/>
    <property type="molecule type" value="Genomic_DNA"/>
</dbReference>
<dbReference type="PANTHER" id="PTHR11786:SF0">
    <property type="entry name" value="ARYLAMINE N-ACETYLTRANSFERASE 4-RELATED"/>
    <property type="match status" value="1"/>
</dbReference>
<proteinExistence type="inferred from homology"/>
<gene>
    <name evidence="2" type="ORF">BDV29DRAFT_194701</name>
</gene>
<dbReference type="GO" id="GO:0016407">
    <property type="term" value="F:acetyltransferase activity"/>
    <property type="evidence" value="ECO:0007669"/>
    <property type="project" value="InterPro"/>
</dbReference>
<dbReference type="InterPro" id="IPR001447">
    <property type="entry name" value="Arylamine_N-AcTrfase"/>
</dbReference>
<comment type="similarity">
    <text evidence="1">Belongs to the arylamine N-acetyltransferase family.</text>
</comment>
<organism evidence="2 3">
    <name type="scientific">Aspergillus leporis</name>
    <dbReference type="NCBI Taxonomy" id="41062"/>
    <lineage>
        <taxon>Eukaryota</taxon>
        <taxon>Fungi</taxon>
        <taxon>Dikarya</taxon>
        <taxon>Ascomycota</taxon>
        <taxon>Pezizomycotina</taxon>
        <taxon>Eurotiomycetes</taxon>
        <taxon>Eurotiomycetidae</taxon>
        <taxon>Eurotiales</taxon>
        <taxon>Aspergillaceae</taxon>
        <taxon>Aspergillus</taxon>
        <taxon>Aspergillus subgen. Circumdati</taxon>
    </lineage>
</organism>
<evidence type="ECO:0008006" key="4">
    <source>
        <dbReference type="Google" id="ProtNLM"/>
    </source>
</evidence>
<dbReference type="Pfam" id="PF00797">
    <property type="entry name" value="Acetyltransf_2"/>
    <property type="match status" value="1"/>
</dbReference>
<dbReference type="InterPro" id="IPR053710">
    <property type="entry name" value="Arylamine_NAT_domain_sf"/>
</dbReference>
<dbReference type="SUPFAM" id="SSF54001">
    <property type="entry name" value="Cysteine proteinases"/>
    <property type="match status" value="1"/>
</dbReference>
<dbReference type="Proteomes" id="UP000326565">
    <property type="component" value="Unassembled WGS sequence"/>
</dbReference>
<dbReference type="PANTHER" id="PTHR11786">
    <property type="entry name" value="N-HYDROXYARYLAMINE O-ACETYLTRANSFERASE"/>
    <property type="match status" value="1"/>
</dbReference>
<evidence type="ECO:0000313" key="3">
    <source>
        <dbReference type="Proteomes" id="UP000326565"/>
    </source>
</evidence>